<dbReference type="STRING" id="411945.GA0061102_103386"/>
<evidence type="ECO:0000313" key="2">
    <source>
        <dbReference type="Proteomes" id="UP000199435"/>
    </source>
</evidence>
<reference evidence="2" key="1">
    <citation type="submission" date="2016-08" db="EMBL/GenBank/DDBJ databases">
        <authorList>
            <person name="Varghese N."/>
            <person name="Submissions Spin"/>
        </authorList>
    </citation>
    <scope>NUCLEOTIDE SEQUENCE [LARGE SCALE GENOMIC DNA]</scope>
    <source>
        <strain evidence="2">HAMBI 2971</strain>
    </source>
</reference>
<gene>
    <name evidence="1" type="ORF">GA0061102_103386</name>
</gene>
<dbReference type="OrthoDB" id="826539at2"/>
<dbReference type="InterPro" id="IPR024997">
    <property type="entry name" value="DUF3892"/>
</dbReference>
<dbReference type="EMBL" id="FMAH01000033">
    <property type="protein sequence ID" value="SCB41251.1"/>
    <property type="molecule type" value="Genomic_DNA"/>
</dbReference>
<dbReference type="RefSeq" id="WP_092853631.1">
    <property type="nucleotide sequence ID" value="NZ_FMAH01000033.1"/>
</dbReference>
<proteinExistence type="predicted"/>
<accession>A0A1C3WMP1</accession>
<dbReference type="Pfam" id="PF13031">
    <property type="entry name" value="DUF3892"/>
    <property type="match status" value="1"/>
</dbReference>
<protein>
    <recommendedName>
        <fullName evidence="3">DUF3892 domain-containing protein</fullName>
    </recommendedName>
</protein>
<name>A0A1C3WMP1_9HYPH</name>
<evidence type="ECO:0008006" key="3">
    <source>
        <dbReference type="Google" id="ProtNLM"/>
    </source>
</evidence>
<evidence type="ECO:0000313" key="1">
    <source>
        <dbReference type="EMBL" id="SCB41251.1"/>
    </source>
</evidence>
<sequence>MADEVEIKCINKTDRSNAHERIRNVGGVNTNGTRWRLTESEAIAGIKSGKWKFWTTGGGKNVWVVIAKSSAGHEYLKTEPDGVQPNNLLALPECPK</sequence>
<organism evidence="1 2">
    <name type="scientific">Rhizobium miluonense</name>
    <dbReference type="NCBI Taxonomy" id="411945"/>
    <lineage>
        <taxon>Bacteria</taxon>
        <taxon>Pseudomonadati</taxon>
        <taxon>Pseudomonadota</taxon>
        <taxon>Alphaproteobacteria</taxon>
        <taxon>Hyphomicrobiales</taxon>
        <taxon>Rhizobiaceae</taxon>
        <taxon>Rhizobium/Agrobacterium group</taxon>
        <taxon>Rhizobium</taxon>
    </lineage>
</organism>
<keyword evidence="2" id="KW-1185">Reference proteome</keyword>
<dbReference type="Proteomes" id="UP000199435">
    <property type="component" value="Unassembled WGS sequence"/>
</dbReference>
<dbReference type="AlphaFoldDB" id="A0A1C3WMP1"/>